<evidence type="ECO:0000259" key="4">
    <source>
        <dbReference type="Pfam" id="PF00149"/>
    </source>
</evidence>
<name>A0A098LHL9_9BACT</name>
<feature type="transmembrane region" description="Helical" evidence="3">
    <location>
        <begin position="16"/>
        <end position="38"/>
    </location>
</feature>
<evidence type="ECO:0000256" key="2">
    <source>
        <dbReference type="ARBA" id="ARBA00022801"/>
    </source>
</evidence>
<dbReference type="SUPFAM" id="SSF56300">
    <property type="entry name" value="Metallo-dependent phosphatases"/>
    <property type="match status" value="1"/>
</dbReference>
<accession>A0A098LHL9</accession>
<feature type="transmembrane region" description="Helical" evidence="3">
    <location>
        <begin position="76"/>
        <end position="97"/>
    </location>
</feature>
<dbReference type="Pfam" id="PF00149">
    <property type="entry name" value="Metallophos"/>
    <property type="match status" value="1"/>
</dbReference>
<dbReference type="InterPro" id="IPR004843">
    <property type="entry name" value="Calcineurin-like_PHP"/>
</dbReference>
<sequence length="362" mass="41400">MYFAASPEKWTRLMKVVYFGSVVTVYFTKFIYFIFLVLDDIIRLFKWVFQKVSLLVNHQPLASGAEINRSEFLLKAGLAVAAVPFFGMVYGIVFGAHDYRVRKVKVKLKNLPSSFDGLRIAHISDIHAGSFYNKSAVKRGVKLLNDQKPDLVFFTGDLVNDRATEVESYIEVFKEIKAPMGVFSVLGNHDYGDYVPWKSREERTENLNSIMNAHQRMGWDLLMDEHRVLKKGNDEIALLGVQNWGKGENWPKYGKLNKAYSGTEKYPVKLLLSHDPSHWNAQVRPGYPDIDITFSGHTHGFQFGIEAAGIKWSPVKYKYKQWAGLYEEDNQYIYVNRGFGFIGFPGRIGMPPEITLIELSKA</sequence>
<keyword evidence="6" id="KW-1185">Reference proteome</keyword>
<reference evidence="5 6" key="1">
    <citation type="submission" date="2014-09" db="EMBL/GenBank/DDBJ databases">
        <title>Sporocytophaga myxococcoides PG-01 genome sequencing.</title>
        <authorList>
            <person name="Liu L."/>
            <person name="Gao P.J."/>
            <person name="Chen G.J."/>
            <person name="Wang L.S."/>
        </authorList>
    </citation>
    <scope>NUCLEOTIDE SEQUENCE [LARGE SCALE GENOMIC DNA]</scope>
    <source>
        <strain evidence="5 6">PG-01</strain>
    </source>
</reference>
<proteinExistence type="predicted"/>
<dbReference type="GO" id="GO:0016020">
    <property type="term" value="C:membrane"/>
    <property type="evidence" value="ECO:0007669"/>
    <property type="project" value="GOC"/>
</dbReference>
<dbReference type="eggNOG" id="COG1408">
    <property type="taxonomic scope" value="Bacteria"/>
</dbReference>
<dbReference type="PANTHER" id="PTHR31302:SF31">
    <property type="entry name" value="PHOSPHODIESTERASE YAEI"/>
    <property type="match status" value="1"/>
</dbReference>
<dbReference type="GO" id="GO:0008758">
    <property type="term" value="F:UDP-2,3-diacylglucosamine hydrolase activity"/>
    <property type="evidence" value="ECO:0007669"/>
    <property type="project" value="TreeGrafter"/>
</dbReference>
<comment type="caution">
    <text evidence="5">The sequence shown here is derived from an EMBL/GenBank/DDBJ whole genome shotgun (WGS) entry which is preliminary data.</text>
</comment>
<dbReference type="PANTHER" id="PTHR31302">
    <property type="entry name" value="TRANSMEMBRANE PROTEIN WITH METALLOPHOSPHOESTERASE DOMAIN-RELATED"/>
    <property type="match status" value="1"/>
</dbReference>
<dbReference type="InterPro" id="IPR051158">
    <property type="entry name" value="Metallophosphoesterase_sf"/>
</dbReference>
<evidence type="ECO:0000256" key="1">
    <source>
        <dbReference type="ARBA" id="ARBA00022723"/>
    </source>
</evidence>
<evidence type="ECO:0000256" key="3">
    <source>
        <dbReference type="SAM" id="Phobius"/>
    </source>
</evidence>
<dbReference type="EMBL" id="BBLT01000008">
    <property type="protein sequence ID" value="GAL86440.1"/>
    <property type="molecule type" value="Genomic_DNA"/>
</dbReference>
<evidence type="ECO:0000313" key="6">
    <source>
        <dbReference type="Proteomes" id="UP000030185"/>
    </source>
</evidence>
<dbReference type="InterPro" id="IPR029052">
    <property type="entry name" value="Metallo-depent_PP-like"/>
</dbReference>
<dbReference type="Proteomes" id="UP000030185">
    <property type="component" value="Unassembled WGS sequence"/>
</dbReference>
<dbReference type="AlphaFoldDB" id="A0A098LHL9"/>
<dbReference type="GO" id="GO:0009245">
    <property type="term" value="P:lipid A biosynthetic process"/>
    <property type="evidence" value="ECO:0007669"/>
    <property type="project" value="TreeGrafter"/>
</dbReference>
<keyword evidence="1" id="KW-0479">Metal-binding</keyword>
<keyword evidence="3" id="KW-0472">Membrane</keyword>
<keyword evidence="2" id="KW-0378">Hydrolase</keyword>
<dbReference type="CDD" id="cd07385">
    <property type="entry name" value="MPP_YkuE_C"/>
    <property type="match status" value="1"/>
</dbReference>
<feature type="domain" description="Calcineurin-like phosphoesterase" evidence="4">
    <location>
        <begin position="118"/>
        <end position="300"/>
    </location>
</feature>
<dbReference type="GO" id="GO:0046872">
    <property type="term" value="F:metal ion binding"/>
    <property type="evidence" value="ECO:0007669"/>
    <property type="project" value="UniProtKB-KW"/>
</dbReference>
<protein>
    <submittedName>
        <fullName evidence="5">DNA mismatch repair protein MutT</fullName>
    </submittedName>
</protein>
<keyword evidence="3" id="KW-0812">Transmembrane</keyword>
<keyword evidence="3" id="KW-1133">Transmembrane helix</keyword>
<gene>
    <name evidence="5" type="ORF">MYP_3669</name>
</gene>
<evidence type="ECO:0000313" key="5">
    <source>
        <dbReference type="EMBL" id="GAL86440.1"/>
    </source>
</evidence>
<dbReference type="Gene3D" id="3.60.21.10">
    <property type="match status" value="1"/>
</dbReference>
<organism evidence="5 6">
    <name type="scientific">Sporocytophaga myxococcoides</name>
    <dbReference type="NCBI Taxonomy" id="153721"/>
    <lineage>
        <taxon>Bacteria</taxon>
        <taxon>Pseudomonadati</taxon>
        <taxon>Bacteroidota</taxon>
        <taxon>Cytophagia</taxon>
        <taxon>Cytophagales</taxon>
        <taxon>Cytophagaceae</taxon>
        <taxon>Sporocytophaga</taxon>
    </lineage>
</organism>